<evidence type="ECO:0000256" key="5">
    <source>
        <dbReference type="ARBA" id="ARBA00022679"/>
    </source>
</evidence>
<dbReference type="InterPro" id="IPR015422">
    <property type="entry name" value="PyrdxlP-dep_Trfase_small"/>
</dbReference>
<evidence type="ECO:0000259" key="11">
    <source>
        <dbReference type="Pfam" id="PF00155"/>
    </source>
</evidence>
<feature type="binding site" evidence="9">
    <location>
        <position position="130"/>
    </location>
    <ligand>
        <name>substrate</name>
    </ligand>
</feature>
<dbReference type="STRING" id="108003.B1C78_02375"/>
<dbReference type="InterPro" id="IPR050087">
    <property type="entry name" value="AON_synthase_class-II"/>
</dbReference>
<dbReference type="InterPro" id="IPR004723">
    <property type="entry name" value="AONS_Archaea/Proteobacteria"/>
</dbReference>
<dbReference type="Pfam" id="PF00155">
    <property type="entry name" value="Aminotran_1_2"/>
    <property type="match status" value="1"/>
</dbReference>
<dbReference type="UniPathway" id="UPA00078"/>
<protein>
    <recommendedName>
        <fullName evidence="9">8-amino-7-oxononanoate synthase</fullName>
        <shortName evidence="9">AONS</shortName>
        <ecNumber evidence="9">2.3.1.47</ecNumber>
    </recommendedName>
    <alternativeName>
        <fullName evidence="9">7-keto-8-amino-pelargonic acid synthase</fullName>
        <shortName evidence="9">7-KAP synthase</shortName>
        <shortName evidence="9">KAPA synthase</shortName>
    </alternativeName>
    <alternativeName>
        <fullName evidence="9">8-amino-7-ketopelargonate synthase</fullName>
    </alternativeName>
</protein>
<feature type="binding site" evidence="9">
    <location>
        <position position="177"/>
    </location>
    <ligand>
        <name>pyridoxal 5'-phosphate</name>
        <dbReference type="ChEBI" id="CHEBI:597326"/>
    </ligand>
</feature>
<dbReference type="EMBL" id="MVBK01000011">
    <property type="protein sequence ID" value="OOG28088.1"/>
    <property type="molecule type" value="Genomic_DNA"/>
</dbReference>
<comment type="subunit">
    <text evidence="4 9">Homodimer.</text>
</comment>
<dbReference type="GO" id="GO:0009102">
    <property type="term" value="P:biotin biosynthetic process"/>
    <property type="evidence" value="ECO:0007669"/>
    <property type="project" value="UniProtKB-UniRule"/>
</dbReference>
<keyword evidence="6 9" id="KW-0093">Biotin biosynthesis</keyword>
<comment type="similarity">
    <text evidence="3 9">Belongs to the class-II pyridoxal-phosphate-dependent aminotransferase family. BioF subfamily.</text>
</comment>
<comment type="pathway">
    <text evidence="2 9">Cofactor biosynthesis; biotin biosynthesis.</text>
</comment>
<keyword evidence="7 9" id="KW-0663">Pyridoxal phosphate</keyword>
<dbReference type="HAMAP" id="MF_01693">
    <property type="entry name" value="BioF_aminotrans_2"/>
    <property type="match status" value="1"/>
</dbReference>
<feature type="binding site" evidence="9">
    <location>
        <begin position="105"/>
        <end position="106"/>
    </location>
    <ligand>
        <name>pyridoxal 5'-phosphate</name>
        <dbReference type="ChEBI" id="CHEBI:597326"/>
    </ligand>
</feature>
<comment type="caution">
    <text evidence="12">The sequence shown here is derived from an EMBL/GenBank/DDBJ whole genome shotgun (WGS) entry which is preliminary data.</text>
</comment>
<dbReference type="Proteomes" id="UP000189462">
    <property type="component" value="Unassembled WGS sequence"/>
</dbReference>
<dbReference type="Gene3D" id="3.40.640.10">
    <property type="entry name" value="Type I PLP-dependent aspartate aminotransferase-like (Major domain)"/>
    <property type="match status" value="1"/>
</dbReference>
<dbReference type="SUPFAM" id="SSF53383">
    <property type="entry name" value="PLP-dependent transferases"/>
    <property type="match status" value="1"/>
</dbReference>
<dbReference type="PANTHER" id="PTHR13693">
    <property type="entry name" value="CLASS II AMINOTRANSFERASE/8-AMINO-7-OXONONANOATE SYNTHASE"/>
    <property type="match status" value="1"/>
</dbReference>
<comment type="catalytic activity">
    <reaction evidence="8 9">
        <text>6-carboxyhexanoyl-[ACP] + L-alanine + H(+) = (8S)-8-amino-7-oxononanoate + holo-[ACP] + CO2</text>
        <dbReference type="Rhea" id="RHEA:42288"/>
        <dbReference type="Rhea" id="RHEA-COMP:9685"/>
        <dbReference type="Rhea" id="RHEA-COMP:9955"/>
        <dbReference type="ChEBI" id="CHEBI:15378"/>
        <dbReference type="ChEBI" id="CHEBI:16526"/>
        <dbReference type="ChEBI" id="CHEBI:57972"/>
        <dbReference type="ChEBI" id="CHEBI:64479"/>
        <dbReference type="ChEBI" id="CHEBI:78846"/>
        <dbReference type="ChEBI" id="CHEBI:149468"/>
        <dbReference type="EC" id="2.3.1.47"/>
    </reaction>
</comment>
<evidence type="ECO:0000256" key="9">
    <source>
        <dbReference type="HAMAP-Rule" id="MF_01693"/>
    </source>
</evidence>
<dbReference type="CDD" id="cd06454">
    <property type="entry name" value="KBL_like"/>
    <property type="match status" value="1"/>
</dbReference>
<dbReference type="InterPro" id="IPR004839">
    <property type="entry name" value="Aminotransferase_I/II_large"/>
</dbReference>
<evidence type="ECO:0000256" key="6">
    <source>
        <dbReference type="ARBA" id="ARBA00022756"/>
    </source>
</evidence>
<dbReference type="AlphaFoldDB" id="A0A1V3NT98"/>
<dbReference type="Gene3D" id="3.90.1150.10">
    <property type="entry name" value="Aspartate Aminotransferase, domain 1"/>
    <property type="match status" value="1"/>
</dbReference>
<dbReference type="EC" id="2.3.1.47" evidence="9"/>
<feature type="modified residue" description="N6-(pyridoxal phosphate)lysine" evidence="9 10">
    <location>
        <position position="237"/>
    </location>
</feature>
<name>A0A1V3NT98_9GAMM</name>
<dbReference type="InterPro" id="IPR015424">
    <property type="entry name" value="PyrdxlP-dep_Trfase"/>
</dbReference>
<reference evidence="12 13" key="1">
    <citation type="submission" date="2017-02" db="EMBL/GenBank/DDBJ databases">
        <title>Genomic diversity within the haloalkaliphilic genus Thioalkalivibrio.</title>
        <authorList>
            <person name="Ahn A.-C."/>
            <person name="Meier-Kolthoff J."/>
            <person name="Overmars L."/>
            <person name="Richter M."/>
            <person name="Woyke T."/>
            <person name="Sorokin D.Y."/>
            <person name="Muyzer G."/>
        </authorList>
    </citation>
    <scope>NUCLEOTIDE SEQUENCE [LARGE SCALE GENOMIC DNA]</scope>
    <source>
        <strain evidence="12 13">ALJD</strain>
    </source>
</reference>
<dbReference type="RefSeq" id="WP_077277534.1">
    <property type="nucleotide sequence ID" value="NZ_MVBK01000011.1"/>
</dbReference>
<dbReference type="NCBIfam" id="TIGR00858">
    <property type="entry name" value="bioF"/>
    <property type="match status" value="1"/>
</dbReference>
<evidence type="ECO:0000256" key="2">
    <source>
        <dbReference type="ARBA" id="ARBA00004746"/>
    </source>
</evidence>
<accession>A0A1V3NT98</accession>
<evidence type="ECO:0000256" key="10">
    <source>
        <dbReference type="PIRSR" id="PIRSR604723-51"/>
    </source>
</evidence>
<dbReference type="InterPro" id="IPR022834">
    <property type="entry name" value="AONS_Proteobacteria"/>
</dbReference>
<evidence type="ECO:0000313" key="13">
    <source>
        <dbReference type="Proteomes" id="UP000189462"/>
    </source>
</evidence>
<proteinExistence type="inferred from homology"/>
<dbReference type="InterPro" id="IPR001917">
    <property type="entry name" value="Aminotrans_II_pyridoxalP_BS"/>
</dbReference>
<comment type="cofactor">
    <cofactor evidence="1 9 10">
        <name>pyridoxal 5'-phosphate</name>
        <dbReference type="ChEBI" id="CHEBI:597326"/>
    </cofactor>
</comment>
<dbReference type="GO" id="GO:0008710">
    <property type="term" value="F:8-amino-7-oxononanoate synthase activity"/>
    <property type="evidence" value="ECO:0007669"/>
    <property type="project" value="UniProtKB-UniRule"/>
</dbReference>
<organism evidence="12 13">
    <name type="scientific">Thioalkalivibrio denitrificans</name>
    <dbReference type="NCBI Taxonomy" id="108003"/>
    <lineage>
        <taxon>Bacteria</taxon>
        <taxon>Pseudomonadati</taxon>
        <taxon>Pseudomonadota</taxon>
        <taxon>Gammaproteobacteria</taxon>
        <taxon>Chromatiales</taxon>
        <taxon>Ectothiorhodospiraceae</taxon>
        <taxon>Thioalkalivibrio</taxon>
    </lineage>
</organism>
<feature type="binding site" evidence="9">
    <location>
        <position position="234"/>
    </location>
    <ligand>
        <name>pyridoxal 5'-phosphate</name>
        <dbReference type="ChEBI" id="CHEBI:597326"/>
    </ligand>
</feature>
<dbReference type="PANTHER" id="PTHR13693:SF100">
    <property type="entry name" value="8-AMINO-7-OXONONANOATE SYNTHASE"/>
    <property type="match status" value="1"/>
</dbReference>
<evidence type="ECO:0000256" key="3">
    <source>
        <dbReference type="ARBA" id="ARBA00010008"/>
    </source>
</evidence>
<evidence type="ECO:0000256" key="1">
    <source>
        <dbReference type="ARBA" id="ARBA00001933"/>
    </source>
</evidence>
<dbReference type="GO" id="GO:0030170">
    <property type="term" value="F:pyridoxal phosphate binding"/>
    <property type="evidence" value="ECO:0007669"/>
    <property type="project" value="UniProtKB-UniRule"/>
</dbReference>
<dbReference type="OrthoDB" id="9807157at2"/>
<feature type="binding site" evidence="9">
    <location>
        <position position="351"/>
    </location>
    <ligand>
        <name>substrate</name>
    </ligand>
</feature>
<feature type="binding site" evidence="9">
    <location>
        <position position="18"/>
    </location>
    <ligand>
        <name>substrate</name>
    </ligand>
</feature>
<keyword evidence="13" id="KW-1185">Reference proteome</keyword>
<evidence type="ECO:0000256" key="8">
    <source>
        <dbReference type="ARBA" id="ARBA00047715"/>
    </source>
</evidence>
<sequence>MRDLAAQLEARRKQGLYRARRILEGRQKPQQTVDGREVVAFCSNDYLGLAAHPKVVAAFRKAAGVYGVGAGAAHLVNGHTRAHHALEEELAAFTNRERALLFSTGYMANLGVAQALAGRGDHVLEDRLNHASLIDAGLVCGARFQRYRHATGVDLAQRLASLDATGERLVLTDGVFSMDGDLAPLPELARIAEAHGAWLMVDDAHGLGVLGATGAGSLEHFGLDARRVPILMGTLGKAFGTAGAFVAGSEALIETLIQSARTYVYTTAMPGALAEATRASLRIVQDDTKRRETLFALVKRFREGAARIGLRLMDSITPIQPILVGDSARAMALSDQLLEQGLLVPAIRPPTVPEGTARLRVTLSAAHTRGQVDRLLEALETAHEAVAPD</sequence>
<evidence type="ECO:0000313" key="12">
    <source>
        <dbReference type="EMBL" id="OOG28088.1"/>
    </source>
</evidence>
<keyword evidence="5 9" id="KW-0808">Transferase</keyword>
<comment type="function">
    <text evidence="9">Catalyzes the decarboxylative condensation of pimeloyl-[acyl-carrier protein] and L-alanine to produce 8-amino-7-oxononanoate (AON), [acyl-carrier protein], and carbon dioxide.</text>
</comment>
<feature type="domain" description="Aminotransferase class I/classII large" evidence="11">
    <location>
        <begin position="37"/>
        <end position="379"/>
    </location>
</feature>
<evidence type="ECO:0000256" key="7">
    <source>
        <dbReference type="ARBA" id="ARBA00022898"/>
    </source>
</evidence>
<dbReference type="InterPro" id="IPR015421">
    <property type="entry name" value="PyrdxlP-dep_Trfase_major"/>
</dbReference>
<evidence type="ECO:0000256" key="4">
    <source>
        <dbReference type="ARBA" id="ARBA00011738"/>
    </source>
</evidence>
<feature type="binding site" evidence="9">
    <location>
        <position position="205"/>
    </location>
    <ligand>
        <name>pyridoxal 5'-phosphate</name>
        <dbReference type="ChEBI" id="CHEBI:597326"/>
    </ligand>
</feature>
<dbReference type="PROSITE" id="PS00599">
    <property type="entry name" value="AA_TRANSFER_CLASS_2"/>
    <property type="match status" value="1"/>
</dbReference>
<gene>
    <name evidence="9" type="primary">bioF</name>
    <name evidence="12" type="ORF">B1C78_02375</name>
</gene>